<gene>
    <name evidence="12" type="ORF">QYT958_LOCUS14270</name>
</gene>
<dbReference type="GO" id="GO:0071596">
    <property type="term" value="P:ubiquitin-dependent protein catabolic process via the N-end rule pathway"/>
    <property type="evidence" value="ECO:0007669"/>
    <property type="project" value="UniProtKB-UniRule"/>
</dbReference>
<dbReference type="EC" id="2.3.2.27" evidence="10"/>
<evidence type="ECO:0000256" key="4">
    <source>
        <dbReference type="ARBA" id="ARBA00022723"/>
    </source>
</evidence>
<evidence type="ECO:0000256" key="9">
    <source>
        <dbReference type="PROSITE-ProRule" id="PRU00508"/>
    </source>
</evidence>
<protein>
    <recommendedName>
        <fullName evidence="10">E3 ubiquitin-protein ligase</fullName>
        <ecNumber evidence="10">2.3.2.27</ecNumber>
    </recommendedName>
</protein>
<dbReference type="Pfam" id="PF22960">
    <property type="entry name" value="WHD_UBR1"/>
    <property type="match status" value="1"/>
</dbReference>
<dbReference type="GO" id="GO:0061630">
    <property type="term" value="F:ubiquitin protein ligase activity"/>
    <property type="evidence" value="ECO:0007669"/>
    <property type="project" value="UniProtKB-UniRule"/>
</dbReference>
<dbReference type="Pfam" id="PF18995">
    <property type="entry name" value="PRT6_C"/>
    <property type="match status" value="1"/>
</dbReference>
<evidence type="ECO:0000256" key="5">
    <source>
        <dbReference type="ARBA" id="ARBA00022771"/>
    </source>
</evidence>
<dbReference type="InterPro" id="IPR039164">
    <property type="entry name" value="UBR1-like"/>
</dbReference>
<dbReference type="PANTHER" id="PTHR21497">
    <property type="entry name" value="UBIQUITIN LIGASE E3 ALPHA-RELATED"/>
    <property type="match status" value="1"/>
</dbReference>
<evidence type="ECO:0000256" key="8">
    <source>
        <dbReference type="ARBA" id="ARBA00046341"/>
    </source>
</evidence>
<reference evidence="12" key="1">
    <citation type="submission" date="2021-02" db="EMBL/GenBank/DDBJ databases">
        <authorList>
            <person name="Nowell W R."/>
        </authorList>
    </citation>
    <scope>NUCLEOTIDE SEQUENCE</scope>
</reference>
<dbReference type="PROSITE" id="PS51157">
    <property type="entry name" value="ZF_UBR"/>
    <property type="match status" value="1"/>
</dbReference>
<proteinExistence type="inferred from homology"/>
<evidence type="ECO:0000256" key="3">
    <source>
        <dbReference type="ARBA" id="ARBA00022679"/>
    </source>
</evidence>
<dbReference type="GO" id="GO:0008270">
    <property type="term" value="F:zinc ion binding"/>
    <property type="evidence" value="ECO:0007669"/>
    <property type="project" value="UniProtKB-UniRule"/>
</dbReference>
<dbReference type="GO" id="GO:0000151">
    <property type="term" value="C:ubiquitin ligase complex"/>
    <property type="evidence" value="ECO:0007669"/>
    <property type="project" value="TreeGrafter"/>
</dbReference>
<keyword evidence="4 10" id="KW-0479">Metal-binding</keyword>
<feature type="zinc finger region" description="UBR-type" evidence="9">
    <location>
        <begin position="82"/>
        <end position="153"/>
    </location>
</feature>
<dbReference type="InterPro" id="IPR044046">
    <property type="entry name" value="E3_ligase_UBR-like_C"/>
</dbReference>
<feature type="domain" description="UBR-type" evidence="11">
    <location>
        <begin position="82"/>
        <end position="153"/>
    </location>
</feature>
<dbReference type="PANTHER" id="PTHR21497:SF39">
    <property type="entry name" value="E3 UBIQUITIN-PROTEIN LIGASE UBR3"/>
    <property type="match status" value="1"/>
</dbReference>
<keyword evidence="3 10" id="KW-0808">Transferase</keyword>
<evidence type="ECO:0000256" key="6">
    <source>
        <dbReference type="ARBA" id="ARBA00022786"/>
    </source>
</evidence>
<dbReference type="SUPFAM" id="SSF57850">
    <property type="entry name" value="RING/U-box"/>
    <property type="match status" value="1"/>
</dbReference>
<evidence type="ECO:0000256" key="7">
    <source>
        <dbReference type="ARBA" id="ARBA00022833"/>
    </source>
</evidence>
<dbReference type="Pfam" id="PF02207">
    <property type="entry name" value="zf-UBR"/>
    <property type="match status" value="1"/>
</dbReference>
<comment type="caution">
    <text evidence="12">The sequence shown here is derived from an EMBL/GenBank/DDBJ whole genome shotgun (WGS) entry which is preliminary data.</text>
</comment>
<keyword evidence="5 10" id="KW-0863">Zinc-finger</keyword>
<keyword evidence="6 10" id="KW-0833">Ubl conjugation pathway</keyword>
<dbReference type="UniPathway" id="UPA00143"/>
<evidence type="ECO:0000259" key="11">
    <source>
        <dbReference type="PROSITE" id="PS51157"/>
    </source>
</evidence>
<evidence type="ECO:0000256" key="2">
    <source>
        <dbReference type="ARBA" id="ARBA00004906"/>
    </source>
</evidence>
<dbReference type="CDD" id="cd19673">
    <property type="entry name" value="UBR-box_UBR3"/>
    <property type="match status" value="1"/>
</dbReference>
<dbReference type="GO" id="GO:0016567">
    <property type="term" value="P:protein ubiquitination"/>
    <property type="evidence" value="ECO:0007669"/>
    <property type="project" value="UniProtKB-UniRule"/>
</dbReference>
<comment type="similarity">
    <text evidence="8 10">Belongs to the E3 ubiquitin-protein ligase UBR1-like family.</text>
</comment>
<dbReference type="Gene3D" id="2.10.110.30">
    <property type="match status" value="1"/>
</dbReference>
<evidence type="ECO:0000313" key="12">
    <source>
        <dbReference type="EMBL" id="CAF4643028.1"/>
    </source>
</evidence>
<dbReference type="EMBL" id="CAJOBR010001893">
    <property type="protein sequence ID" value="CAF4643028.1"/>
    <property type="molecule type" value="Genomic_DNA"/>
</dbReference>
<comment type="function">
    <text evidence="10">Ubiquitin ligase protein which is a component of the N-end rule pathway. Recognizes and binds to proteins bearing specific N-terminal residues that are destabilizing according to the N-end rule, leading to their ubiquitination and subsequent degradation.</text>
</comment>
<dbReference type="InterPro" id="IPR055194">
    <property type="entry name" value="UBR1-like_WH"/>
</dbReference>
<accession>A0A821EYW9</accession>
<dbReference type="FunFam" id="2.10.110.30:FF:000002">
    <property type="entry name" value="Putative e3 ubiquitin-protein ligase ubr3"/>
    <property type="match status" value="1"/>
</dbReference>
<comment type="catalytic activity">
    <reaction evidence="1 10">
        <text>S-ubiquitinyl-[E2 ubiquitin-conjugating enzyme]-L-cysteine + [acceptor protein]-L-lysine = [E2 ubiquitin-conjugating enzyme]-L-cysteine + N(6)-ubiquitinyl-[acceptor protein]-L-lysine.</text>
        <dbReference type="EC" id="2.3.2.27"/>
    </reaction>
</comment>
<comment type="pathway">
    <text evidence="2 10">Protein modification; protein ubiquitination.</text>
</comment>
<dbReference type="InterPro" id="IPR003126">
    <property type="entry name" value="Znf_UBR"/>
</dbReference>
<sequence length="1933" mass="225055">MHSSVYKNIHAESPLVLPSGIHFHHYCLDENNKKRIQAFLDTLFDPHQSFSTTIEKHLTTIKSYISGGQSFEDFLHKYNNSALCGFVWTNATISYRCRTCATNPCMSLCPNCFHNGNHQEHDASMFQSIGGGICDCGDITVMNPNSFCKHHGPNRLPNAPIPQSLIRCAQIVLPRLILRLIQYLRSHATPIKSNPYSTMVDFNSLASLFDLIDDLNNAGSSIRSIFTDCLLNSEFYEQFNTQSSFNDLPNIAYDVYLQQLNAATSLLIPTSLRTDNSLAYFHIRKATCLLDEIFFWLTQYQIPERLLKFVLMLLADFNFKRSCIQSFLNIYGMSIDRLAHCRNSRDRINSSRIAQISVQMFSNTDIIIQAIKEYYLMELMLSSLYSIFSNILTYCQLQEPKENYHLVVFEIDFSKNMHYWPIISDFINVLSHENASREFLSEKRFFITWIKIMSWFQGMHVNHHGTESELLLQSNTNYLFAFTIEAECCAMVLWIFLAHLMKPDFLEMTTSLVNYLFLEVRQWLSSIGVEQYKDIVKNQVTFHIPLHRYISILNYVSLNYQDGELKNLFPIENEMFLLNLAVFPLRIQVAKYEIMTNTIWSQQSYEMQIQSDMYCSTRGNNCSYMNDADIFLLQLISTLVNMNVFMEMFFKSFYVPEWLIQNTENNLTFEKSSYVTLLEGSLIVLASIVAFSPHLELNDYEHRRTELINALAIQDCHYSYLDEHIAEPKGFSTSKHGIQSIVDDIAEYIPPTIDITNEPKQGQYKLKDFLWEDEFDPLHVLLRISRRDLFETTMQRYTQWVKLMNTFSYETNLWPPYRLRKPKDQFQTNLRCILQSRYLHGVFFSICHWMMNETMIHEDILSLVVYLCELAVDDLIRRFKYGEYLNGYAPSATEPPQCQNILGINHSVSLEKVCTTIETSNPSHVTNGTSKINSCRVTDKTEFLNKVEQCYARRTVKFNQISEHEQEIQKKWDELIMTKDSSISNEMFYSMPSYDLENQFIRSDSHLNNHLTEEQNDQTRAFIKKKKNKIEGIVDGKYETFYDQDNLLINAHTVIENISFEHVVVDFENDTTESVCKEESNKEDSCTNTRLDQPSVNLNTISIQTKSKYITETKCINMSLVQMLVHLLSKIILNINDLNSSNISLSDLLDKTRRKKGSQRVGDGTIYLGRLLIKFEQLCDECRVQINETISQLDQSQSNNNVDRITKKTKTNAIHKKISADIATKQQKLLITSNDEHKEDEKMFSLTNDNNVECCICQSKEDRDSLGLVIRLIDTGVLGVREIDEITDNYLPLSTNDSSTDESSLKDFSTCCHLYTNDKEQLSPINQKHNLTCAQVYEDKIRSMFQIFSEKNVSKSITNSWRTGLRIDTCGHSMHLLCYEQYIKSHIKKFNLNNEFKCPACRQTSNAFLYTPLITKQIELNENFMDSITNLIEADVTPLKISSSSITEWFIDFIQKIYMMVNKNQRIINTREKQLDNNILELFIVSLLKFNLENDLLMRDTKNMIPTILNRKSCFRELFYICSLQYPYLVNDSISTLWHRITSLNDMKLENIDLDKTTSVPLFLSDPVALLLRIMLSLSNPVAKESYQIIVQAIFNLVYIQALFTIVSEMNRTEQESWSQIEKNKSKNNMTKYLSIVSSKLLQANYNSNTDNSKVWSLESINASICERCGNFIKIAALIQHHLYQPITWWTVSLNTCPNWGSRICLHINLNNKRESFFSKPGCVFPFDLLWKNLIQELQVYKDGEPYWFRNDSLSSITNWLNEIFQIDNQHLKFLRHIARGIPLFHSPRFIHLPTCYADLLQPYIGLQCSYCRKSITQPILCLICGIVHSKEDTEKKCCHQHIHSIKEHLISCNEGLNLSINIHSTETLIQRKQRYNYWSSLYLDKYGEEDIHFRRGRILYLNEDRLKLLYSAWISSNLDQLSNTSSIDKFDF</sequence>
<organism evidence="12 13">
    <name type="scientific">Rotaria socialis</name>
    <dbReference type="NCBI Taxonomy" id="392032"/>
    <lineage>
        <taxon>Eukaryota</taxon>
        <taxon>Metazoa</taxon>
        <taxon>Spiralia</taxon>
        <taxon>Gnathifera</taxon>
        <taxon>Rotifera</taxon>
        <taxon>Eurotatoria</taxon>
        <taxon>Bdelloidea</taxon>
        <taxon>Philodinida</taxon>
        <taxon>Philodinidae</taxon>
        <taxon>Rotaria</taxon>
    </lineage>
</organism>
<name>A0A821EYW9_9BILA</name>
<evidence type="ECO:0000313" key="13">
    <source>
        <dbReference type="Proteomes" id="UP000663848"/>
    </source>
</evidence>
<keyword evidence="7 10" id="KW-0862">Zinc</keyword>
<dbReference type="GO" id="GO:0005737">
    <property type="term" value="C:cytoplasm"/>
    <property type="evidence" value="ECO:0007669"/>
    <property type="project" value="TreeGrafter"/>
</dbReference>
<dbReference type="Proteomes" id="UP000663848">
    <property type="component" value="Unassembled WGS sequence"/>
</dbReference>
<dbReference type="SMART" id="SM00396">
    <property type="entry name" value="ZnF_UBR1"/>
    <property type="match status" value="1"/>
</dbReference>
<evidence type="ECO:0000256" key="10">
    <source>
        <dbReference type="RuleBase" id="RU366018"/>
    </source>
</evidence>
<evidence type="ECO:0000256" key="1">
    <source>
        <dbReference type="ARBA" id="ARBA00000900"/>
    </source>
</evidence>